<proteinExistence type="predicted"/>
<keyword evidence="5" id="KW-0862">Zinc</keyword>
<dbReference type="Gene3D" id="3.30.40.10">
    <property type="entry name" value="Zinc/RING finger domain, C3HC4 (zinc finger)"/>
    <property type="match status" value="1"/>
</dbReference>
<evidence type="ECO:0000256" key="4">
    <source>
        <dbReference type="ARBA" id="ARBA00022771"/>
    </source>
</evidence>
<evidence type="ECO:0000256" key="5">
    <source>
        <dbReference type="ARBA" id="ARBA00022833"/>
    </source>
</evidence>
<feature type="domain" description="RING-type" evidence="11">
    <location>
        <begin position="122"/>
        <end position="164"/>
    </location>
</feature>
<dbReference type="InterPro" id="IPR001841">
    <property type="entry name" value="Znf_RING"/>
</dbReference>
<dbReference type="SUPFAM" id="SSF57850">
    <property type="entry name" value="RING/U-box"/>
    <property type="match status" value="1"/>
</dbReference>
<keyword evidence="3" id="KW-0479">Metal-binding</keyword>
<dbReference type="PROSITE" id="PS50089">
    <property type="entry name" value="ZF_RING_2"/>
    <property type="match status" value="1"/>
</dbReference>
<dbReference type="EMBL" id="JAUUTY010001291">
    <property type="protein sequence ID" value="KAK1558181.1"/>
    <property type="molecule type" value="Genomic_DNA"/>
</dbReference>
<dbReference type="Pfam" id="PF13639">
    <property type="entry name" value="zf-RING_2"/>
    <property type="match status" value="1"/>
</dbReference>
<organism evidence="12 13">
    <name type="scientific">Lolium multiflorum</name>
    <name type="common">Italian ryegrass</name>
    <name type="synonym">Lolium perenne subsp. multiflorum</name>
    <dbReference type="NCBI Taxonomy" id="4521"/>
    <lineage>
        <taxon>Eukaryota</taxon>
        <taxon>Viridiplantae</taxon>
        <taxon>Streptophyta</taxon>
        <taxon>Embryophyta</taxon>
        <taxon>Tracheophyta</taxon>
        <taxon>Spermatophyta</taxon>
        <taxon>Magnoliopsida</taxon>
        <taxon>Liliopsida</taxon>
        <taxon>Poales</taxon>
        <taxon>Poaceae</taxon>
        <taxon>BOP clade</taxon>
        <taxon>Pooideae</taxon>
        <taxon>Poodae</taxon>
        <taxon>Poeae</taxon>
        <taxon>Poeae Chloroplast Group 2 (Poeae type)</taxon>
        <taxon>Loliodinae</taxon>
        <taxon>Loliinae</taxon>
        <taxon>Lolium</taxon>
    </lineage>
</organism>
<evidence type="ECO:0000313" key="13">
    <source>
        <dbReference type="Proteomes" id="UP001231189"/>
    </source>
</evidence>
<gene>
    <name evidence="12" type="ORF">QYE76_017895</name>
</gene>
<name>A0AAD8UVC7_LOLMU</name>
<keyword evidence="4 8" id="KW-0863">Zinc-finger</keyword>
<evidence type="ECO:0000259" key="11">
    <source>
        <dbReference type="PROSITE" id="PS50089"/>
    </source>
</evidence>
<keyword evidence="2 10" id="KW-0812">Transmembrane</keyword>
<dbReference type="PANTHER" id="PTHR46539:SF9">
    <property type="entry name" value="RING-H2 FINGER PROTEIN ATL56"/>
    <property type="match status" value="1"/>
</dbReference>
<dbReference type="SMART" id="SM00184">
    <property type="entry name" value="RING"/>
    <property type="match status" value="1"/>
</dbReference>
<keyword evidence="6 10" id="KW-1133">Transmembrane helix</keyword>
<dbReference type="AlphaFoldDB" id="A0AAD8UVC7"/>
<evidence type="ECO:0000313" key="12">
    <source>
        <dbReference type="EMBL" id="KAK1558181.1"/>
    </source>
</evidence>
<keyword evidence="7 10" id="KW-0472">Membrane</keyword>
<dbReference type="InterPro" id="IPR013083">
    <property type="entry name" value="Znf_RING/FYVE/PHD"/>
</dbReference>
<evidence type="ECO:0000256" key="2">
    <source>
        <dbReference type="ARBA" id="ARBA00022692"/>
    </source>
</evidence>
<dbReference type="Proteomes" id="UP001231189">
    <property type="component" value="Unassembled WGS sequence"/>
</dbReference>
<evidence type="ECO:0000256" key="8">
    <source>
        <dbReference type="PROSITE-ProRule" id="PRU00175"/>
    </source>
</evidence>
<evidence type="ECO:0000256" key="9">
    <source>
        <dbReference type="SAM" id="MobiDB-lite"/>
    </source>
</evidence>
<accession>A0AAD8UVC7</accession>
<dbReference type="GO" id="GO:0008270">
    <property type="term" value="F:zinc ion binding"/>
    <property type="evidence" value="ECO:0007669"/>
    <property type="project" value="UniProtKB-KW"/>
</dbReference>
<protein>
    <recommendedName>
        <fullName evidence="11">RING-type domain-containing protein</fullName>
    </recommendedName>
</protein>
<reference evidence="12" key="1">
    <citation type="submission" date="2023-07" db="EMBL/GenBank/DDBJ databases">
        <title>A chromosome-level genome assembly of Lolium multiflorum.</title>
        <authorList>
            <person name="Chen Y."/>
            <person name="Copetti D."/>
            <person name="Kolliker R."/>
            <person name="Studer B."/>
        </authorList>
    </citation>
    <scope>NUCLEOTIDE SEQUENCE</scope>
    <source>
        <strain evidence="12">02402/16</strain>
        <tissue evidence="12">Leaf</tissue>
    </source>
</reference>
<evidence type="ECO:0000256" key="6">
    <source>
        <dbReference type="ARBA" id="ARBA00022989"/>
    </source>
</evidence>
<sequence>MVPPAAASASSSTAMPEPSHREEAAKCRCRPARSSGAWAHDISMGVMTAAVTLFILFSIAACLFMTPLVSAARALRRQARRYGFFSPVDHPRPRPRHTGLASEQISRLPSFESSPFDQTSACIVCLEAARGGERWRALPPCGHAFHTACVDPWLLLSPACPVCRATVAVLPRSESQAGDGIEKQPLSLYFSPPHGG</sequence>
<feature type="compositionally biased region" description="Low complexity" evidence="9">
    <location>
        <begin position="1"/>
        <end position="17"/>
    </location>
</feature>
<feature type="transmembrane region" description="Helical" evidence="10">
    <location>
        <begin position="46"/>
        <end position="72"/>
    </location>
</feature>
<dbReference type="GO" id="GO:0016020">
    <property type="term" value="C:membrane"/>
    <property type="evidence" value="ECO:0007669"/>
    <property type="project" value="UniProtKB-SubCell"/>
</dbReference>
<comment type="caution">
    <text evidence="12">The sequence shown here is derived from an EMBL/GenBank/DDBJ whole genome shotgun (WGS) entry which is preliminary data.</text>
</comment>
<evidence type="ECO:0000256" key="1">
    <source>
        <dbReference type="ARBA" id="ARBA00004370"/>
    </source>
</evidence>
<evidence type="ECO:0000256" key="7">
    <source>
        <dbReference type="ARBA" id="ARBA00023136"/>
    </source>
</evidence>
<dbReference type="PANTHER" id="PTHR46539">
    <property type="entry name" value="E3 UBIQUITIN-PROTEIN LIGASE ATL42"/>
    <property type="match status" value="1"/>
</dbReference>
<evidence type="ECO:0000256" key="10">
    <source>
        <dbReference type="SAM" id="Phobius"/>
    </source>
</evidence>
<evidence type="ECO:0000256" key="3">
    <source>
        <dbReference type="ARBA" id="ARBA00022723"/>
    </source>
</evidence>
<comment type="subcellular location">
    <subcellularLocation>
        <location evidence="1">Membrane</location>
    </subcellularLocation>
</comment>
<keyword evidence="13" id="KW-1185">Reference proteome</keyword>
<feature type="region of interest" description="Disordered" evidence="9">
    <location>
        <begin position="1"/>
        <end position="25"/>
    </location>
</feature>